<feature type="domain" description="OmpR/PhoB-type" evidence="5">
    <location>
        <begin position="1"/>
        <end position="94"/>
    </location>
</feature>
<dbReference type="PROSITE" id="PS51755">
    <property type="entry name" value="OMPR_PHOB"/>
    <property type="match status" value="1"/>
</dbReference>
<evidence type="ECO:0000256" key="1">
    <source>
        <dbReference type="ARBA" id="ARBA00005820"/>
    </source>
</evidence>
<dbReference type="InterPro" id="IPR011990">
    <property type="entry name" value="TPR-like_helical_dom_sf"/>
</dbReference>
<evidence type="ECO:0000256" key="3">
    <source>
        <dbReference type="PROSITE-ProRule" id="PRU00339"/>
    </source>
</evidence>
<dbReference type="InterPro" id="IPR016032">
    <property type="entry name" value="Sig_transdc_resp-reg_C-effctor"/>
</dbReference>
<keyword evidence="3" id="KW-0802">TPR repeat</keyword>
<feature type="DNA-binding region" description="OmpR/PhoB-type" evidence="4">
    <location>
        <begin position="1"/>
        <end position="94"/>
    </location>
</feature>
<dbReference type="EMBL" id="JADOUF010000001">
    <property type="protein sequence ID" value="MBG6137017.1"/>
    <property type="molecule type" value="Genomic_DNA"/>
</dbReference>
<feature type="repeat" description="TPR" evidence="3">
    <location>
        <begin position="740"/>
        <end position="773"/>
    </location>
</feature>
<comment type="caution">
    <text evidence="6">The sequence shown here is derived from an EMBL/GenBank/DDBJ whole genome shotgun (WGS) entry which is preliminary data.</text>
</comment>
<dbReference type="SMART" id="SM00028">
    <property type="entry name" value="TPR"/>
    <property type="match status" value="6"/>
</dbReference>
<evidence type="ECO:0000259" key="5">
    <source>
        <dbReference type="PROSITE" id="PS51755"/>
    </source>
</evidence>
<organism evidence="6 7">
    <name type="scientific">Longispora fulva</name>
    <dbReference type="NCBI Taxonomy" id="619741"/>
    <lineage>
        <taxon>Bacteria</taxon>
        <taxon>Bacillati</taxon>
        <taxon>Actinomycetota</taxon>
        <taxon>Actinomycetes</taxon>
        <taxon>Micromonosporales</taxon>
        <taxon>Micromonosporaceae</taxon>
        <taxon>Longispora</taxon>
    </lineage>
</organism>
<gene>
    <name evidence="6" type="ORF">IW245_003211</name>
</gene>
<accession>A0A8J7GI14</accession>
<keyword evidence="2 4" id="KW-0238">DNA-binding</keyword>
<dbReference type="RefSeq" id="WP_197003926.1">
    <property type="nucleotide sequence ID" value="NZ_BONS01000022.1"/>
</dbReference>
<evidence type="ECO:0000256" key="2">
    <source>
        <dbReference type="ARBA" id="ARBA00023125"/>
    </source>
</evidence>
<sequence>MPGLTIALLGPVELRHAGTEVPLGAAMQRGLLALLALDVGRTVPLDHLSAGLWGEHPPARARGLLQTYVSRLRAVLRPLGSDIVRHGPGYLLDLTADRVDLTGFRSLLARGRGADAPADLRAALGLWRGAPLEAVPPTALVERIRAGLTEEWVGARESLLAAELRAGRHREALAELTELAGEYPLRDEPLRLLLVGLHRAGRQAEALAAYDAGRLLREAELGLDPTPDLVDLHARILRNDPVLVCPSTASAPARDVPRQLPYDLADFTGRATQLDRLCALGGSGASSVVISAVDGMPGVGKTATVVRAAHALAPRFPDGQVFLDLHGFTPGRSPVDPATALTTLLAAFGVPEDAVPRDLDERAAAWRQELAGRRVLVVLDNAVDAAQVRPLIPGAPGALVLITSRRSLLGLDGAVPVSLDVLPDGEARALFAGVVGDRARSAPHATGEVVALCGHLPLAIRLAAARLSARPSWTMAELARRLRDQHGRLGELAADDRSMTATFQLSYGHLTPAEQRMFRLLGLHPGADIDGYAAGALAGVGHRAADDALERLVDAHLAHQVTPGRYRLHDLLREYARTVAHRVDPAADRHAAVTRLLEHYAHVVDRVDDHVRGRPVRPGAPGTPALASYADALAWYEAERHTLATAVAHAARHGWPAHAVRLANGLRSCFDVRGHTEAWISAQRHALAAHADLDDRQGLGDTLNSLATAYWHVGRYPDALDHYRHALDIRRALGDPRRTGGTLNNLGLVLRELGSYPEAVAHFEQALELHRAHGHPDVATPLLNLGTVYGTWGRYPEALDHFERSLAACREVGDRLTEAGLLNNIGKVHAHRHRHAEALATLHEALDLHRALGHRLGESNSLTHIADVYGHLGRHADAVGYLHRALDLVRATGNRTKEGTVLNALGRACLAAGRPAEAADGHRRALELGAAIRHRETQARAHDGLGDALADEDPAAARAHWEQARAGYTALGFPEADTVATRLAAHA</sequence>
<dbReference type="GO" id="GO:0006355">
    <property type="term" value="P:regulation of DNA-templated transcription"/>
    <property type="evidence" value="ECO:0007669"/>
    <property type="project" value="InterPro"/>
</dbReference>
<dbReference type="SUPFAM" id="SSF46894">
    <property type="entry name" value="C-terminal effector domain of the bipartite response regulators"/>
    <property type="match status" value="1"/>
</dbReference>
<feature type="repeat" description="TPR" evidence="3">
    <location>
        <begin position="779"/>
        <end position="812"/>
    </location>
</feature>
<protein>
    <submittedName>
        <fullName evidence="6">DNA-binding SARP family transcriptional activator/Tfp pilus assembly protein PilF</fullName>
    </submittedName>
</protein>
<dbReference type="GO" id="GO:0000160">
    <property type="term" value="P:phosphorelay signal transduction system"/>
    <property type="evidence" value="ECO:0007669"/>
    <property type="project" value="InterPro"/>
</dbReference>
<dbReference type="InterPro" id="IPR027417">
    <property type="entry name" value="P-loop_NTPase"/>
</dbReference>
<dbReference type="GO" id="GO:0003677">
    <property type="term" value="F:DNA binding"/>
    <property type="evidence" value="ECO:0007669"/>
    <property type="project" value="UniProtKB-UniRule"/>
</dbReference>
<reference evidence="6" key="1">
    <citation type="submission" date="2020-11" db="EMBL/GenBank/DDBJ databases">
        <title>Sequencing the genomes of 1000 actinobacteria strains.</title>
        <authorList>
            <person name="Klenk H.-P."/>
        </authorList>
    </citation>
    <scope>NUCLEOTIDE SEQUENCE</scope>
    <source>
        <strain evidence="6">DSM 45356</strain>
    </source>
</reference>
<dbReference type="AlphaFoldDB" id="A0A8J7GI14"/>
<dbReference type="InterPro" id="IPR005158">
    <property type="entry name" value="BTAD"/>
</dbReference>
<name>A0A8J7GI14_9ACTN</name>
<dbReference type="Pfam" id="PF13374">
    <property type="entry name" value="TPR_10"/>
    <property type="match status" value="2"/>
</dbReference>
<dbReference type="PRINTS" id="PR00364">
    <property type="entry name" value="DISEASERSIST"/>
</dbReference>
<dbReference type="SUPFAM" id="SSF48452">
    <property type="entry name" value="TPR-like"/>
    <property type="match status" value="2"/>
</dbReference>
<dbReference type="CDD" id="cd15831">
    <property type="entry name" value="BTAD"/>
    <property type="match status" value="1"/>
</dbReference>
<dbReference type="PANTHER" id="PTHR47691">
    <property type="entry name" value="REGULATOR-RELATED"/>
    <property type="match status" value="1"/>
</dbReference>
<feature type="repeat" description="TPR" evidence="3">
    <location>
        <begin position="700"/>
        <end position="733"/>
    </location>
</feature>
<evidence type="ECO:0000313" key="7">
    <source>
        <dbReference type="Proteomes" id="UP000622552"/>
    </source>
</evidence>
<dbReference type="Pfam" id="PF03704">
    <property type="entry name" value="BTAD"/>
    <property type="match status" value="1"/>
</dbReference>
<dbReference type="SUPFAM" id="SSF52540">
    <property type="entry name" value="P-loop containing nucleoside triphosphate hydrolases"/>
    <property type="match status" value="1"/>
</dbReference>
<dbReference type="Gene3D" id="3.40.50.300">
    <property type="entry name" value="P-loop containing nucleotide triphosphate hydrolases"/>
    <property type="match status" value="1"/>
</dbReference>
<evidence type="ECO:0000313" key="6">
    <source>
        <dbReference type="EMBL" id="MBG6137017.1"/>
    </source>
</evidence>
<dbReference type="PROSITE" id="PS50005">
    <property type="entry name" value="TPR"/>
    <property type="match status" value="3"/>
</dbReference>
<dbReference type="Gene3D" id="1.10.10.10">
    <property type="entry name" value="Winged helix-like DNA-binding domain superfamily/Winged helix DNA-binding domain"/>
    <property type="match status" value="1"/>
</dbReference>
<dbReference type="SMART" id="SM01043">
    <property type="entry name" value="BTAD"/>
    <property type="match status" value="1"/>
</dbReference>
<proteinExistence type="inferred from homology"/>
<dbReference type="Pfam" id="PF13424">
    <property type="entry name" value="TPR_12"/>
    <property type="match status" value="2"/>
</dbReference>
<evidence type="ECO:0000256" key="4">
    <source>
        <dbReference type="PROSITE-ProRule" id="PRU01091"/>
    </source>
</evidence>
<dbReference type="InterPro" id="IPR019734">
    <property type="entry name" value="TPR_rpt"/>
</dbReference>
<dbReference type="InterPro" id="IPR001867">
    <property type="entry name" value="OmpR/PhoB-type_DNA-bd"/>
</dbReference>
<comment type="similarity">
    <text evidence="1">Belongs to the AfsR/DnrI/RedD regulatory family.</text>
</comment>
<dbReference type="PANTHER" id="PTHR47691:SF3">
    <property type="entry name" value="HTH-TYPE TRANSCRIPTIONAL REGULATOR RV0890C-RELATED"/>
    <property type="match status" value="1"/>
</dbReference>
<dbReference type="InterPro" id="IPR036388">
    <property type="entry name" value="WH-like_DNA-bd_sf"/>
</dbReference>
<dbReference type="Gene3D" id="1.25.40.10">
    <property type="entry name" value="Tetratricopeptide repeat domain"/>
    <property type="match status" value="3"/>
</dbReference>
<dbReference type="Proteomes" id="UP000622552">
    <property type="component" value="Unassembled WGS sequence"/>
</dbReference>
<dbReference type="SMART" id="SM00862">
    <property type="entry name" value="Trans_reg_C"/>
    <property type="match status" value="1"/>
</dbReference>
<keyword evidence="7" id="KW-1185">Reference proteome</keyword>